<evidence type="ECO:0000256" key="2">
    <source>
        <dbReference type="ARBA" id="ARBA00007647"/>
    </source>
</evidence>
<dbReference type="GO" id="GO:0005737">
    <property type="term" value="C:cytoplasm"/>
    <property type="evidence" value="ECO:0007669"/>
    <property type="project" value="TreeGrafter"/>
</dbReference>
<dbReference type="PANTHER" id="PTHR21461">
    <property type="entry name" value="GLYCOSYLTRANSFERASE FAMILY 92 PROTEIN"/>
    <property type="match status" value="1"/>
</dbReference>
<keyword evidence="4 8" id="KW-0808">Transferase</keyword>
<organism evidence="9 10">
    <name type="scientific">Caenorhabditis angaria</name>
    <dbReference type="NCBI Taxonomy" id="860376"/>
    <lineage>
        <taxon>Eukaryota</taxon>
        <taxon>Metazoa</taxon>
        <taxon>Ecdysozoa</taxon>
        <taxon>Nematoda</taxon>
        <taxon>Chromadorea</taxon>
        <taxon>Rhabditida</taxon>
        <taxon>Rhabditina</taxon>
        <taxon>Rhabditomorpha</taxon>
        <taxon>Rhabditoidea</taxon>
        <taxon>Rhabditidae</taxon>
        <taxon>Peloderinae</taxon>
        <taxon>Caenorhabditis</taxon>
    </lineage>
</organism>
<dbReference type="AlphaFoldDB" id="A0A9P1N1I8"/>
<dbReference type="PANTHER" id="PTHR21461:SF84">
    <property type="entry name" value="GLYCOSYLTRANSFERASE FAMILY 92 PROTEIN"/>
    <property type="match status" value="1"/>
</dbReference>
<evidence type="ECO:0000313" key="9">
    <source>
        <dbReference type="EMBL" id="CAI5447562.1"/>
    </source>
</evidence>
<evidence type="ECO:0000256" key="4">
    <source>
        <dbReference type="ARBA" id="ARBA00022679"/>
    </source>
</evidence>
<evidence type="ECO:0000313" key="10">
    <source>
        <dbReference type="Proteomes" id="UP001152747"/>
    </source>
</evidence>
<evidence type="ECO:0000256" key="6">
    <source>
        <dbReference type="ARBA" id="ARBA00022989"/>
    </source>
</evidence>
<proteinExistence type="inferred from homology"/>
<dbReference type="InterPro" id="IPR008166">
    <property type="entry name" value="Glyco_transf_92"/>
</dbReference>
<dbReference type="GO" id="GO:0016020">
    <property type="term" value="C:membrane"/>
    <property type="evidence" value="ECO:0007669"/>
    <property type="project" value="UniProtKB-SubCell"/>
</dbReference>
<dbReference type="Pfam" id="PF01697">
    <property type="entry name" value="Glyco_transf_92"/>
    <property type="match status" value="1"/>
</dbReference>
<dbReference type="GO" id="GO:0016757">
    <property type="term" value="F:glycosyltransferase activity"/>
    <property type="evidence" value="ECO:0007669"/>
    <property type="project" value="UniProtKB-UniRule"/>
</dbReference>
<evidence type="ECO:0000256" key="3">
    <source>
        <dbReference type="ARBA" id="ARBA00022676"/>
    </source>
</evidence>
<comment type="caution">
    <text evidence="9">The sequence shown here is derived from an EMBL/GenBank/DDBJ whole genome shotgun (WGS) entry which is preliminary data.</text>
</comment>
<reference evidence="9" key="1">
    <citation type="submission" date="2022-11" db="EMBL/GenBank/DDBJ databases">
        <authorList>
            <person name="Kikuchi T."/>
        </authorList>
    </citation>
    <scope>NUCLEOTIDE SEQUENCE</scope>
    <source>
        <strain evidence="9">PS1010</strain>
    </source>
</reference>
<name>A0A9P1N1I8_9PELO</name>
<keyword evidence="3 8" id="KW-0328">Glycosyltransferase</keyword>
<comment type="subcellular location">
    <subcellularLocation>
        <location evidence="1">Membrane</location>
        <topology evidence="1">Single-pass membrane protein</topology>
    </subcellularLocation>
</comment>
<evidence type="ECO:0000256" key="1">
    <source>
        <dbReference type="ARBA" id="ARBA00004167"/>
    </source>
</evidence>
<dbReference type="EMBL" id="CANHGI010000004">
    <property type="protein sequence ID" value="CAI5447562.1"/>
    <property type="molecule type" value="Genomic_DNA"/>
</dbReference>
<sequence length="564" mass="66908">MFCRFLDCERKEIGEPYESEVFPEAVIFCPRRKGVRYISVTRKLDEQVGESVELRRRDFEAPPHEFAICISPLYGTEPKWLQITEFIENHKLHGVSFFYFYILSISSYDQRILNNYQKSGFIEIVPIQDKFERPALLYQQIQIQDCHQRSKNHAKWVAFIDLDERLEVFGNYRFLDELRLIENPNIGEIQMQVQRILKTGDYPEKYDGKLENIGRSVAHVRWKNATRATWDAMKLIVRPEKIAILSVHYVIAKYPGVQAIQQNPEKAHFRHYRNTKFQDFGENWENDYENFSISPLNPRFSKVLTRKIAEKIDEVYGKVKFDCKTMAEFSWKARKMIDPCWNTLSDFQFTEFQRFLKVIGEIQYQKIYDDNSIFCKEKNLTMLLTVSKLQYFSNSIYKKICFLCLSIQPSFEQNFRLLLIYLLRATKREQIYVLMEKKVVFQICNFGGDPYGRKKEKKKKNLIRSYCIYTTVLLKFSFSTKRTTFSEPQNGNKMFVFEVKISKAHDEKVEIFNCIYTTVLRLIFYLSNVKRSQIGDIIVSFSELQNGTKNLEKKNTISAKSKKK</sequence>
<evidence type="ECO:0000256" key="7">
    <source>
        <dbReference type="ARBA" id="ARBA00023136"/>
    </source>
</evidence>
<dbReference type="OrthoDB" id="5841543at2759"/>
<keyword evidence="6" id="KW-1133">Transmembrane helix</keyword>
<gene>
    <name evidence="9" type="ORF">CAMP_LOCUS10199</name>
</gene>
<evidence type="ECO:0000256" key="8">
    <source>
        <dbReference type="RuleBase" id="RU366017"/>
    </source>
</evidence>
<dbReference type="EC" id="2.4.1.-" evidence="8"/>
<accession>A0A9P1N1I8</accession>
<keyword evidence="5" id="KW-0812">Transmembrane</keyword>
<comment type="similarity">
    <text evidence="2 8">Belongs to the glycosyltransferase 92 family.</text>
</comment>
<dbReference type="Proteomes" id="UP001152747">
    <property type="component" value="Unassembled WGS sequence"/>
</dbReference>
<protein>
    <recommendedName>
        <fullName evidence="8">Glycosyltransferase family 92 protein</fullName>
        <ecNumber evidence="8">2.4.1.-</ecNumber>
    </recommendedName>
</protein>
<keyword evidence="10" id="KW-1185">Reference proteome</keyword>
<keyword evidence="7" id="KW-0472">Membrane</keyword>
<evidence type="ECO:0000256" key="5">
    <source>
        <dbReference type="ARBA" id="ARBA00022692"/>
    </source>
</evidence>